<dbReference type="Proteomes" id="UP001283361">
    <property type="component" value="Unassembled WGS sequence"/>
</dbReference>
<feature type="region of interest" description="Disordered" evidence="1">
    <location>
        <begin position="93"/>
        <end position="129"/>
    </location>
</feature>
<reference evidence="3" key="1">
    <citation type="journal article" date="2023" name="G3 (Bethesda)">
        <title>A reference genome for the long-term kleptoplast-retaining sea slug Elysia crispata morphotype clarki.</title>
        <authorList>
            <person name="Eastman K.E."/>
            <person name="Pendleton A.L."/>
            <person name="Shaikh M.A."/>
            <person name="Suttiyut T."/>
            <person name="Ogas R."/>
            <person name="Tomko P."/>
            <person name="Gavelis G."/>
            <person name="Widhalm J.R."/>
            <person name="Wisecaver J.H."/>
        </authorList>
    </citation>
    <scope>NUCLEOTIDE SEQUENCE</scope>
    <source>
        <strain evidence="3">ECLA1</strain>
    </source>
</reference>
<keyword evidence="4" id="KW-1185">Reference proteome</keyword>
<organism evidence="3 4">
    <name type="scientific">Elysia crispata</name>
    <name type="common">lettuce slug</name>
    <dbReference type="NCBI Taxonomy" id="231223"/>
    <lineage>
        <taxon>Eukaryota</taxon>
        <taxon>Metazoa</taxon>
        <taxon>Spiralia</taxon>
        <taxon>Lophotrochozoa</taxon>
        <taxon>Mollusca</taxon>
        <taxon>Gastropoda</taxon>
        <taxon>Heterobranchia</taxon>
        <taxon>Euthyneura</taxon>
        <taxon>Panpulmonata</taxon>
        <taxon>Sacoglossa</taxon>
        <taxon>Placobranchoidea</taxon>
        <taxon>Plakobranchidae</taxon>
        <taxon>Elysia</taxon>
    </lineage>
</organism>
<sequence length="129" mass="14407">MSWRFVFSFLLFLLLKREMKNGRESFHSHAGSPQKREIMDCFRHYKDSEDSAQAPTAGIVPWLANEDYKVAVESTQAFTAGTVSWLNAPLHASVSPQLTPHNKPRSSPRVNSRVAMAPAATPGCQFTTQ</sequence>
<gene>
    <name evidence="3" type="ORF">RRG08_036197</name>
</gene>
<dbReference type="EMBL" id="JAWDGP010008094">
    <property type="protein sequence ID" value="KAK3691394.1"/>
    <property type="molecule type" value="Genomic_DNA"/>
</dbReference>
<evidence type="ECO:0000313" key="4">
    <source>
        <dbReference type="Proteomes" id="UP001283361"/>
    </source>
</evidence>
<comment type="caution">
    <text evidence="3">The sequence shown here is derived from an EMBL/GenBank/DDBJ whole genome shotgun (WGS) entry which is preliminary data.</text>
</comment>
<accession>A0AAE1CF00</accession>
<protein>
    <submittedName>
        <fullName evidence="3">Uncharacterized protein</fullName>
    </submittedName>
</protein>
<proteinExistence type="predicted"/>
<feature type="signal peptide" evidence="2">
    <location>
        <begin position="1"/>
        <end position="22"/>
    </location>
</feature>
<evidence type="ECO:0000256" key="2">
    <source>
        <dbReference type="SAM" id="SignalP"/>
    </source>
</evidence>
<evidence type="ECO:0000256" key="1">
    <source>
        <dbReference type="SAM" id="MobiDB-lite"/>
    </source>
</evidence>
<dbReference type="AlphaFoldDB" id="A0AAE1CF00"/>
<evidence type="ECO:0000313" key="3">
    <source>
        <dbReference type="EMBL" id="KAK3691394.1"/>
    </source>
</evidence>
<name>A0AAE1CF00_9GAST</name>
<keyword evidence="2" id="KW-0732">Signal</keyword>
<feature type="chain" id="PRO_5042260723" evidence="2">
    <location>
        <begin position="23"/>
        <end position="129"/>
    </location>
</feature>